<gene>
    <name evidence="1" type="ORF">HMPREF0628_0172</name>
</gene>
<dbReference type="Proteomes" id="UP000005711">
    <property type="component" value="Unassembled WGS sequence"/>
</dbReference>
<evidence type="ECO:0000313" key="2">
    <source>
        <dbReference type="Proteomes" id="UP000005711"/>
    </source>
</evidence>
<evidence type="ECO:0000313" key="1">
    <source>
        <dbReference type="EMBL" id="EFA90358.1"/>
    </source>
</evidence>
<name>D1VSX5_9FIRM</name>
<dbReference type="RefSeq" id="WP_004824328.1">
    <property type="nucleotide sequence ID" value="NZ_ADDO01000027.1"/>
</dbReference>
<dbReference type="EMBL" id="ADDO01000027">
    <property type="protein sequence ID" value="EFA90358.1"/>
    <property type="molecule type" value="Genomic_DNA"/>
</dbReference>
<sequence>MNIDSNERIARSNIYSIFGKLLKRQIKNNNYGEIILKKAGLSSLVSTYKSKLEPYWFNRGYQNENNDYNPEYACIKICESLEGNEDNLLSFLNTILDETNTIEEDSKEKLINYLEIIGYELEEELKDDYYDNLYAFKLIASVDGVKNRNKDISLMRNELNQYQSDLVGLYDEAISNFGNGQYVSCIENCRSLFENFFKRLDTQNSDYVRGILNATGELIIDSNGTELTSIKKIYTYWIDNKNGANRFRLFQTMYSVMSGLGTHHEDAASREDALLLLRYTEDCLLWCFRKGINS</sequence>
<keyword evidence="2" id="KW-1185">Reference proteome</keyword>
<dbReference type="AlphaFoldDB" id="D1VSX5"/>
<protein>
    <submittedName>
        <fullName evidence="1">Uncharacterized protein</fullName>
    </submittedName>
</protein>
<organism evidence="1 2">
    <name type="scientific">Peptoniphilus lacrimalis 315-B</name>
    <dbReference type="NCBI Taxonomy" id="596330"/>
    <lineage>
        <taxon>Bacteria</taxon>
        <taxon>Bacillati</taxon>
        <taxon>Bacillota</taxon>
        <taxon>Tissierellia</taxon>
        <taxon>Tissierellales</taxon>
        <taxon>Peptoniphilaceae</taxon>
        <taxon>Peptoniphilus</taxon>
    </lineage>
</organism>
<reference evidence="1 2" key="1">
    <citation type="submission" date="2009-12" db="EMBL/GenBank/DDBJ databases">
        <title>Genome Sequence of Peptoniphilus lacrimalis 315-B.</title>
        <authorList>
            <person name="Durkin A.S."/>
            <person name="Madupu R."/>
            <person name="Torralba M."/>
            <person name="Methe B."/>
            <person name="Sutton G."/>
            <person name="Strausberg R.L."/>
            <person name="Nelson K.E."/>
        </authorList>
    </citation>
    <scope>NUCLEOTIDE SEQUENCE [LARGE SCALE GENOMIC DNA]</scope>
    <source>
        <strain evidence="1 2">315-B</strain>
    </source>
</reference>
<comment type="caution">
    <text evidence="1">The sequence shown here is derived from an EMBL/GenBank/DDBJ whole genome shotgun (WGS) entry which is preliminary data.</text>
</comment>
<accession>D1VSX5</accession>
<proteinExistence type="predicted"/>